<dbReference type="SUPFAM" id="SSF51445">
    <property type="entry name" value="(Trans)glycosidases"/>
    <property type="match status" value="1"/>
</dbReference>
<evidence type="ECO:0000313" key="8">
    <source>
        <dbReference type="Proteomes" id="UP000033163"/>
    </source>
</evidence>
<dbReference type="EMBL" id="LN831776">
    <property type="protein sequence ID" value="CQR55983.1"/>
    <property type="molecule type" value="Genomic_DNA"/>
</dbReference>
<dbReference type="Gene3D" id="2.60.40.10">
    <property type="entry name" value="Immunoglobulins"/>
    <property type="match status" value="1"/>
</dbReference>
<keyword evidence="3" id="KW-0326">Glycosidase</keyword>
<dbReference type="PANTHER" id="PTHR42732">
    <property type="entry name" value="BETA-GALACTOSIDASE"/>
    <property type="match status" value="1"/>
</dbReference>
<protein>
    <submittedName>
        <fullName evidence="7">Family 2 glycoside hydrolase</fullName>
    </submittedName>
</protein>
<dbReference type="Pfam" id="PF00703">
    <property type="entry name" value="Glyco_hydro_2"/>
    <property type="match status" value="1"/>
</dbReference>
<dbReference type="PANTHER" id="PTHR42732:SF3">
    <property type="entry name" value="HYDROLASE"/>
    <property type="match status" value="1"/>
</dbReference>
<gene>
    <name evidence="7" type="ORF">PRIO_3580</name>
</gene>
<dbReference type="InterPro" id="IPR006104">
    <property type="entry name" value="Glyco_hydro_2_N"/>
</dbReference>
<feature type="domain" description="Glycoside hydrolase family 2 catalytic" evidence="5">
    <location>
        <begin position="304"/>
        <end position="594"/>
    </location>
</feature>
<evidence type="ECO:0000259" key="6">
    <source>
        <dbReference type="Pfam" id="PF02837"/>
    </source>
</evidence>
<sequence length="598" mass="69376">MSRERTGAKVTTVATKFYMKNYPRPQFVRSEWLDLNGEWDFSFDDDEAGVAERWMEHFPAAQKINVPFTYETRASGIGEEKFHAQIWYRRKWILSPEAEGKQTILHFEGVDYKATCYVNGSFAGEHEGAYARFSLDISGLLKQDAENEIVLKVEDSDSCLQPRGKQRWAGRNHDSFYVQTTGIWKSVWLEHVHETRLDTVKMTPDIDRQMIRFDFRMHGTKNKKDLRLETEITFKGETVRKLSLSVDRAWLTAETGMMSGINGPWLQNLWSPDHPNLFDVEFVLYEGDRELDRVGSYFGMRKISIRDGQILLNNIPLYQRLILDQGYWTESHLTPPSEEALIEDIEAIAGMGYNGLRKHMKIEDARFLYWCDVKGMLVWSEMAAAFEYNDEAVERFTKEWIEVVQQQYNHPCIITWVPFNESWGIQNISHDDRQQKFTEGIYYLTKSIDPHRPVITNDGWEHTISDILTLHDYVERGEDLYKTYKDKDSITGSSGTYNEWKFAFAHGYSYKGQPIIISEFGGIAFRSEHGWGYGNQVDNEEAFLERFGSITGAIKAIPFISGYCYTQITDVQHEVNGLLTEGRKPKVALEKIREINLG</sequence>
<dbReference type="InterPro" id="IPR008979">
    <property type="entry name" value="Galactose-bd-like_sf"/>
</dbReference>
<dbReference type="InterPro" id="IPR013783">
    <property type="entry name" value="Ig-like_fold"/>
</dbReference>
<feature type="domain" description="Glycosyl hydrolases family 2 sugar binding" evidence="6">
    <location>
        <begin position="34"/>
        <end position="189"/>
    </location>
</feature>
<reference evidence="8" key="1">
    <citation type="submission" date="2015-03" db="EMBL/GenBank/DDBJ databases">
        <authorList>
            <person name="Wibberg D."/>
        </authorList>
    </citation>
    <scope>NUCLEOTIDE SEQUENCE [LARGE SCALE GENOMIC DNA]</scope>
</reference>
<dbReference type="GO" id="GO:0005975">
    <property type="term" value="P:carbohydrate metabolic process"/>
    <property type="evidence" value="ECO:0007669"/>
    <property type="project" value="InterPro"/>
</dbReference>
<dbReference type="PATRIC" id="fig|1073571.4.peg.3830"/>
<evidence type="ECO:0000256" key="3">
    <source>
        <dbReference type="ARBA" id="ARBA00023295"/>
    </source>
</evidence>
<proteinExistence type="inferred from homology"/>
<dbReference type="InterPro" id="IPR036156">
    <property type="entry name" value="Beta-gal/glucu_dom_sf"/>
</dbReference>
<dbReference type="STRING" id="483937.AMQ84_04520"/>
<dbReference type="Gene3D" id="2.60.120.260">
    <property type="entry name" value="Galactose-binding domain-like"/>
    <property type="match status" value="1"/>
</dbReference>
<comment type="similarity">
    <text evidence="1">Belongs to the glycosyl hydrolase 2 family.</text>
</comment>
<dbReference type="Gene3D" id="3.20.20.80">
    <property type="entry name" value="Glycosidases"/>
    <property type="match status" value="1"/>
</dbReference>
<dbReference type="InterPro" id="IPR006102">
    <property type="entry name" value="Ig-like_GH2"/>
</dbReference>
<feature type="domain" description="Glycoside hydrolase family 2 immunoglobulin-like beta-sandwich" evidence="4">
    <location>
        <begin position="195"/>
        <end position="301"/>
    </location>
</feature>
<evidence type="ECO:0000313" key="7">
    <source>
        <dbReference type="EMBL" id="CQR55983.1"/>
    </source>
</evidence>
<evidence type="ECO:0000259" key="5">
    <source>
        <dbReference type="Pfam" id="PF02836"/>
    </source>
</evidence>
<dbReference type="SUPFAM" id="SSF49785">
    <property type="entry name" value="Galactose-binding domain-like"/>
    <property type="match status" value="1"/>
</dbReference>
<dbReference type="Pfam" id="PF02836">
    <property type="entry name" value="Glyco_hydro_2_C"/>
    <property type="match status" value="1"/>
</dbReference>
<evidence type="ECO:0000256" key="1">
    <source>
        <dbReference type="ARBA" id="ARBA00007401"/>
    </source>
</evidence>
<organism evidence="7 8">
    <name type="scientific">Paenibacillus riograndensis SBR5</name>
    <dbReference type="NCBI Taxonomy" id="1073571"/>
    <lineage>
        <taxon>Bacteria</taxon>
        <taxon>Bacillati</taxon>
        <taxon>Bacillota</taxon>
        <taxon>Bacilli</taxon>
        <taxon>Bacillales</taxon>
        <taxon>Paenibacillaceae</taxon>
        <taxon>Paenibacillus</taxon>
        <taxon>Paenibacillus sonchi group</taxon>
    </lineage>
</organism>
<keyword evidence="2 7" id="KW-0378">Hydrolase</keyword>
<dbReference type="InterPro" id="IPR051913">
    <property type="entry name" value="GH2_Domain-Containing"/>
</dbReference>
<dbReference type="AlphaFoldDB" id="A0A0E3WHW2"/>
<dbReference type="Proteomes" id="UP000033163">
    <property type="component" value="Chromosome I"/>
</dbReference>
<accession>A0A0E3WHW2</accession>
<dbReference type="InterPro" id="IPR006103">
    <property type="entry name" value="Glyco_hydro_2_cat"/>
</dbReference>
<dbReference type="HOGENOM" id="CLU_009935_2_1_9"/>
<name>A0A0E3WHW2_9BACL</name>
<dbReference type="KEGG" id="pri:PRIO_3580"/>
<dbReference type="InterPro" id="IPR017853">
    <property type="entry name" value="GH"/>
</dbReference>
<evidence type="ECO:0000259" key="4">
    <source>
        <dbReference type="Pfam" id="PF00703"/>
    </source>
</evidence>
<evidence type="ECO:0000256" key="2">
    <source>
        <dbReference type="ARBA" id="ARBA00022801"/>
    </source>
</evidence>
<dbReference type="GO" id="GO:0004553">
    <property type="term" value="F:hydrolase activity, hydrolyzing O-glycosyl compounds"/>
    <property type="evidence" value="ECO:0007669"/>
    <property type="project" value="InterPro"/>
</dbReference>
<dbReference type="Pfam" id="PF02837">
    <property type="entry name" value="Glyco_hydro_2_N"/>
    <property type="match status" value="1"/>
</dbReference>
<dbReference type="SUPFAM" id="SSF49303">
    <property type="entry name" value="beta-Galactosidase/glucuronidase domain"/>
    <property type="match status" value="1"/>
</dbReference>